<dbReference type="HOGENOM" id="CLU_055279_0_0_3"/>
<keyword evidence="3" id="KW-1185">Reference proteome</keyword>
<dbReference type="InParanoid" id="Q7NLQ8"/>
<dbReference type="eggNOG" id="COG4671">
    <property type="taxonomic scope" value="Bacteria"/>
</dbReference>
<dbReference type="OrthoDB" id="9802126at2"/>
<reference evidence="2 3" key="1">
    <citation type="journal article" date="2003" name="DNA Res.">
        <title>Complete genome structure of Gloeobacter violaceus PCC 7421, a cyanobacterium that lacks thylakoids.</title>
        <authorList>
            <person name="Nakamura Y."/>
            <person name="Kaneko T."/>
            <person name="Sato S."/>
            <person name="Mimuro M."/>
            <person name="Miyashita H."/>
            <person name="Tsuchiya T."/>
            <person name="Sasamoto S."/>
            <person name="Watanabe A."/>
            <person name="Kawashima K."/>
            <person name="Kishida Y."/>
            <person name="Kiyokawa C."/>
            <person name="Kohara M."/>
            <person name="Matsumoto M."/>
            <person name="Matsuno A."/>
            <person name="Nakazaki N."/>
            <person name="Shimpo S."/>
            <person name="Takeuchi C."/>
            <person name="Yamada M."/>
            <person name="Tabata S."/>
        </authorList>
    </citation>
    <scope>NUCLEOTIDE SEQUENCE [LARGE SCALE GENOMIC DNA]</scope>
    <source>
        <strain evidence="3">ATCC 29082 / PCC 7421</strain>
    </source>
</reference>
<dbReference type="PANTHER" id="PTHR21015">
    <property type="entry name" value="UDP-N-ACETYLGLUCOSAMINE--N-ACETYLMURAMYL-(PENTAPEPTIDE) PYROPHOSPHORYL-UNDECAPRENOL N-ACETYLGLUCOSAMINE TRANSFERASE 1"/>
    <property type="match status" value="1"/>
</dbReference>
<name>Q7NLQ8_GLOVI</name>
<dbReference type="EMBL" id="BA000045">
    <property type="protein sequence ID" value="BAC89004.1"/>
    <property type="molecule type" value="Genomic_DNA"/>
</dbReference>
<dbReference type="PIRSF" id="PIRSF017085">
    <property type="entry name" value="Glycosyltransf_RedA_prd"/>
    <property type="match status" value="1"/>
</dbReference>
<dbReference type="CAZy" id="GT1">
    <property type="family name" value="Glycosyltransferase Family 1"/>
</dbReference>
<feature type="domain" description="Glycosyl transferase family 28 C-terminal" evidence="1">
    <location>
        <begin position="226"/>
        <end position="323"/>
    </location>
</feature>
<dbReference type="KEGG" id="gvi:glr1063"/>
<reference evidence="2 3" key="2">
    <citation type="journal article" date="2003" name="DNA Res.">
        <title>Complete genome structure of Gloeobacter violaceus PCC 7421, a cyanobacterium that lacks thylakoids (supplement).</title>
        <authorList>
            <person name="Nakamura Y."/>
            <person name="Kaneko T."/>
            <person name="Sato S."/>
            <person name="Mimuro M."/>
            <person name="Miyashita H."/>
            <person name="Tsuchiya T."/>
            <person name="Sasamoto S."/>
            <person name="Watanabe A."/>
            <person name="Kawashima K."/>
            <person name="Kishida Y."/>
            <person name="Kiyokawa C."/>
            <person name="Kohara M."/>
            <person name="Matsumoto M."/>
            <person name="Matsuno A."/>
            <person name="Nakazaki N."/>
            <person name="Shimpo S."/>
            <person name="Takeuchi C."/>
            <person name="Yamada M."/>
            <person name="Tabata S."/>
        </authorList>
    </citation>
    <scope>NUCLEOTIDE SEQUENCE [LARGE SCALE GENOMIC DNA]</scope>
    <source>
        <strain evidence="3">ATCC 29082 / PCC 7421</strain>
    </source>
</reference>
<dbReference type="Gene3D" id="3.40.50.2000">
    <property type="entry name" value="Glycogen Phosphorylase B"/>
    <property type="match status" value="1"/>
</dbReference>
<dbReference type="AlphaFoldDB" id="Q7NLQ8"/>
<organism evidence="2 3">
    <name type="scientific">Gloeobacter violaceus (strain ATCC 29082 / PCC 7421)</name>
    <dbReference type="NCBI Taxonomy" id="251221"/>
    <lineage>
        <taxon>Bacteria</taxon>
        <taxon>Bacillati</taxon>
        <taxon>Cyanobacteriota</taxon>
        <taxon>Cyanophyceae</taxon>
        <taxon>Gloeobacterales</taxon>
        <taxon>Gloeobacteraceae</taxon>
        <taxon>Gloeobacter</taxon>
    </lineage>
</organism>
<dbReference type="GO" id="GO:0016758">
    <property type="term" value="F:hexosyltransferase activity"/>
    <property type="evidence" value="ECO:0007669"/>
    <property type="project" value="InterPro"/>
</dbReference>
<evidence type="ECO:0000259" key="1">
    <source>
        <dbReference type="Pfam" id="PF04101"/>
    </source>
</evidence>
<evidence type="ECO:0000313" key="2">
    <source>
        <dbReference type="EMBL" id="BAC89004.1"/>
    </source>
</evidence>
<proteinExistence type="predicted"/>
<dbReference type="STRING" id="251221.gene:10758542"/>
<dbReference type="InterPro" id="IPR016683">
    <property type="entry name" value="Glyco_trans_28_RedA_prd"/>
</dbReference>
<dbReference type="Pfam" id="PF04101">
    <property type="entry name" value="Glyco_tran_28_C"/>
    <property type="match status" value="1"/>
</dbReference>
<gene>
    <name evidence="2" type="ordered locus">glr1063</name>
</gene>
<dbReference type="Proteomes" id="UP000000557">
    <property type="component" value="Chromosome"/>
</dbReference>
<dbReference type="SUPFAM" id="SSF53756">
    <property type="entry name" value="UDP-Glycosyltransferase/glycogen phosphorylase"/>
    <property type="match status" value="1"/>
</dbReference>
<evidence type="ECO:0000313" key="3">
    <source>
        <dbReference type="Proteomes" id="UP000000557"/>
    </source>
</evidence>
<dbReference type="PATRIC" id="fig|251221.4.peg.1091"/>
<dbReference type="GO" id="GO:0016757">
    <property type="term" value="F:glycosyltransferase activity"/>
    <property type="evidence" value="ECO:0000318"/>
    <property type="project" value="GO_Central"/>
</dbReference>
<dbReference type="PANTHER" id="PTHR21015:SF28">
    <property type="entry name" value="SLL1722 PROTEIN"/>
    <property type="match status" value="1"/>
</dbReference>
<dbReference type="EnsemblBacteria" id="BAC89004">
    <property type="protein sequence ID" value="BAC89004"/>
    <property type="gene ID" value="BAC89004"/>
</dbReference>
<protein>
    <submittedName>
        <fullName evidence="2">Glr1063 protein</fullName>
    </submittedName>
</protein>
<dbReference type="PhylomeDB" id="Q7NLQ8"/>
<accession>Q7NLQ8</accession>
<sequence>MRITVYSHDSYGLGNVRRMIAICEHLLATTEDLSILLISGSPMLHSFRLPEGLDYIKLPCLNRGQTGRPTAKYLKTGLAETVRLRSELILQAVAHFHPDVLLVDKNPRGLEGELEDTLYYVEQMLPPTRCVLLLRDILDRPEATIALWQKQGFHKTIEKFYASILVAGMPQVFDLVREYQLPQATARKVHYCGYIAKPAGVQSIAQIRTGLGIAADRPLVLVTPGGGEDGFQLVERYLADLERSPDGAFHSLVILGPEMPAERRRDCFAAATRLPHLHMLEFTDDLTSCIAAADAVVSMGGYNTICEILTLGKRAVVVPRVRPVEEQWIRSSRLEHMGLLTALHPDRIQAGELYTAVQSALAQPVRPPCARFDLNALGRITHHLLPGGETPVPPAYVPALPPLEVAS</sequence>
<dbReference type="InterPro" id="IPR007235">
    <property type="entry name" value="Glyco_trans_28_C"/>
</dbReference>